<reference evidence="1" key="2">
    <citation type="submission" date="2023-06" db="EMBL/GenBank/DDBJ databases">
        <authorList>
            <person name="Ma L."/>
            <person name="Liu K.-W."/>
            <person name="Li Z."/>
            <person name="Hsiao Y.-Y."/>
            <person name="Qi Y."/>
            <person name="Fu T."/>
            <person name="Tang G."/>
            <person name="Zhang D."/>
            <person name="Sun W.-H."/>
            <person name="Liu D.-K."/>
            <person name="Li Y."/>
            <person name="Chen G.-Z."/>
            <person name="Liu X.-D."/>
            <person name="Liao X.-Y."/>
            <person name="Jiang Y.-T."/>
            <person name="Yu X."/>
            <person name="Hao Y."/>
            <person name="Huang J."/>
            <person name="Zhao X.-W."/>
            <person name="Ke S."/>
            <person name="Chen Y.-Y."/>
            <person name="Wu W.-L."/>
            <person name="Hsu J.-L."/>
            <person name="Lin Y.-F."/>
            <person name="Huang M.-D."/>
            <person name="Li C.-Y."/>
            <person name="Huang L."/>
            <person name="Wang Z.-W."/>
            <person name="Zhao X."/>
            <person name="Zhong W.-Y."/>
            <person name="Peng D.-H."/>
            <person name="Ahmad S."/>
            <person name="Lan S."/>
            <person name="Zhang J.-S."/>
            <person name="Tsai W.-C."/>
            <person name="Van De Peer Y."/>
            <person name="Liu Z.-J."/>
        </authorList>
    </citation>
    <scope>NUCLEOTIDE SEQUENCE</scope>
    <source>
        <strain evidence="1">SCP</strain>
        <tissue evidence="1">Leaves</tissue>
    </source>
</reference>
<keyword evidence="2" id="KW-1185">Reference proteome</keyword>
<dbReference type="Proteomes" id="UP001179952">
    <property type="component" value="Unassembled WGS sequence"/>
</dbReference>
<proteinExistence type="predicted"/>
<gene>
    <name evidence="1" type="ORF">QJS04_geneDACA023139</name>
</gene>
<evidence type="ECO:0000313" key="1">
    <source>
        <dbReference type="EMBL" id="KAK1265222.1"/>
    </source>
</evidence>
<protein>
    <submittedName>
        <fullName evidence="1">Uncharacterized protein</fullName>
    </submittedName>
</protein>
<dbReference type="EMBL" id="JAUJYN010000008">
    <property type="protein sequence ID" value="KAK1265222.1"/>
    <property type="molecule type" value="Genomic_DNA"/>
</dbReference>
<name>A0AAV9AMF3_ACOGR</name>
<dbReference type="AlphaFoldDB" id="A0AAV9AMF3"/>
<organism evidence="1 2">
    <name type="scientific">Acorus gramineus</name>
    <name type="common">Dwarf sweet flag</name>
    <dbReference type="NCBI Taxonomy" id="55184"/>
    <lineage>
        <taxon>Eukaryota</taxon>
        <taxon>Viridiplantae</taxon>
        <taxon>Streptophyta</taxon>
        <taxon>Embryophyta</taxon>
        <taxon>Tracheophyta</taxon>
        <taxon>Spermatophyta</taxon>
        <taxon>Magnoliopsida</taxon>
        <taxon>Liliopsida</taxon>
        <taxon>Acoraceae</taxon>
        <taxon>Acorus</taxon>
    </lineage>
</organism>
<evidence type="ECO:0000313" key="2">
    <source>
        <dbReference type="Proteomes" id="UP001179952"/>
    </source>
</evidence>
<comment type="caution">
    <text evidence="1">The sequence shown here is derived from an EMBL/GenBank/DDBJ whole genome shotgun (WGS) entry which is preliminary data.</text>
</comment>
<sequence length="99" mass="11510">MADWGLVCKPKREGGLGVLDLRAMNKAMLAKWTWRWLSRCDSVWSQIMRDQYGGRGIRERRRPSLGVRATHLSKAMFVDRPLIEEAIVWKLGDDRAVHF</sequence>
<accession>A0AAV9AMF3</accession>
<reference evidence="1" key="1">
    <citation type="journal article" date="2023" name="Nat. Commun.">
        <title>Diploid and tetraploid genomes of Acorus and the evolution of monocots.</title>
        <authorList>
            <person name="Ma L."/>
            <person name="Liu K.W."/>
            <person name="Li Z."/>
            <person name="Hsiao Y.Y."/>
            <person name="Qi Y."/>
            <person name="Fu T."/>
            <person name="Tang G.D."/>
            <person name="Zhang D."/>
            <person name="Sun W.H."/>
            <person name="Liu D.K."/>
            <person name="Li Y."/>
            <person name="Chen G.Z."/>
            <person name="Liu X.D."/>
            <person name="Liao X.Y."/>
            <person name="Jiang Y.T."/>
            <person name="Yu X."/>
            <person name="Hao Y."/>
            <person name="Huang J."/>
            <person name="Zhao X.W."/>
            <person name="Ke S."/>
            <person name="Chen Y.Y."/>
            <person name="Wu W.L."/>
            <person name="Hsu J.L."/>
            <person name="Lin Y.F."/>
            <person name="Huang M.D."/>
            <person name="Li C.Y."/>
            <person name="Huang L."/>
            <person name="Wang Z.W."/>
            <person name="Zhao X."/>
            <person name="Zhong W.Y."/>
            <person name="Peng D.H."/>
            <person name="Ahmad S."/>
            <person name="Lan S."/>
            <person name="Zhang J.S."/>
            <person name="Tsai W.C."/>
            <person name="Van de Peer Y."/>
            <person name="Liu Z.J."/>
        </authorList>
    </citation>
    <scope>NUCLEOTIDE SEQUENCE</scope>
    <source>
        <strain evidence="1">SCP</strain>
    </source>
</reference>